<protein>
    <submittedName>
        <fullName evidence="1">Uncharacterized protein</fullName>
    </submittedName>
</protein>
<dbReference type="Proteomes" id="UP000282297">
    <property type="component" value="Chromosome"/>
</dbReference>
<gene>
    <name evidence="1" type="ORF">EIH08_08000</name>
</gene>
<evidence type="ECO:0000313" key="2">
    <source>
        <dbReference type="Proteomes" id="UP000282297"/>
    </source>
</evidence>
<dbReference type="EMBL" id="CP034171">
    <property type="protein sequence ID" value="AZI20662.1"/>
    <property type="molecule type" value="Genomic_DNA"/>
</dbReference>
<proteinExistence type="predicted"/>
<accession>A0A3G8WHK3</accession>
<reference evidence="2" key="1">
    <citation type="submission" date="2018-11" db="EMBL/GenBank/DDBJ databases">
        <title>Proposal to divide the Flavobacteriaceae and reorganize its genera based on Amino Acid Identity values calculated from whole genome sequences.</title>
        <authorList>
            <person name="Nicholson A.C."/>
            <person name="Gulvik C.A."/>
            <person name="Whitney A.M."/>
            <person name="Humrighouse B.W."/>
            <person name="Bell M."/>
            <person name="Holmes B."/>
            <person name="Steigerwalt A.B."/>
            <person name="Villarma A."/>
            <person name="Sheth M."/>
            <person name="Batra D."/>
            <person name="Pryor J."/>
            <person name="Bernardet J.-F."/>
            <person name="Hugo C."/>
            <person name="Kampfer P."/>
            <person name="Newman J.D."/>
            <person name="McQuiston J.R."/>
        </authorList>
    </citation>
    <scope>NUCLEOTIDE SEQUENCE [LARGE SCALE GENOMIC DNA]</scope>
    <source>
        <strain evidence="2">H4753</strain>
    </source>
</reference>
<name>A0A3G8WHK3_9FLAO</name>
<dbReference type="AlphaFoldDB" id="A0A3G8WHK3"/>
<evidence type="ECO:0000313" key="1">
    <source>
        <dbReference type="EMBL" id="AZI20662.1"/>
    </source>
</evidence>
<sequence>MSTATLSKTLQKFLSEIENQSSKEILKGYYPADAVIDAFTKGEESGAKKAFDDFKDQYVSKVTQIILDGTNLMRDLMKKGHQISGFYLNPSQLCFMITTPIENTYNEAFIDDFYALAQKYEQDFLNSISHLCALNSFRIPG</sequence>
<organism evidence="1 2">
    <name type="scientific">Chryseobacterium taklimakanense</name>
    <dbReference type="NCBI Taxonomy" id="536441"/>
    <lineage>
        <taxon>Bacteria</taxon>
        <taxon>Pseudomonadati</taxon>
        <taxon>Bacteroidota</taxon>
        <taxon>Flavobacteriia</taxon>
        <taxon>Flavobacteriales</taxon>
        <taxon>Weeksellaceae</taxon>
        <taxon>Chryseobacterium group</taxon>
        <taxon>Chryseobacterium</taxon>
    </lineage>
</organism>
<dbReference type="RefSeq" id="WP_124784850.1">
    <property type="nucleotide sequence ID" value="NZ_CP034171.1"/>
</dbReference>